<dbReference type="InterPro" id="IPR000064">
    <property type="entry name" value="NLP_P60_dom"/>
</dbReference>
<feature type="signal peptide" evidence="7">
    <location>
        <begin position="1"/>
        <end position="26"/>
    </location>
</feature>
<evidence type="ECO:0000256" key="5">
    <source>
        <dbReference type="ARBA" id="ARBA00022801"/>
    </source>
</evidence>
<evidence type="ECO:0000313" key="10">
    <source>
        <dbReference type="EMBL" id="MBM7704014.1"/>
    </source>
</evidence>
<keyword evidence="2" id="KW-0645">Protease</keyword>
<dbReference type="Gene3D" id="3.10.350.10">
    <property type="entry name" value="LysM domain"/>
    <property type="match status" value="2"/>
</dbReference>
<organism evidence="10 11">
    <name type="scientific">Priestia iocasae</name>
    <dbReference type="NCBI Taxonomy" id="2291674"/>
    <lineage>
        <taxon>Bacteria</taxon>
        <taxon>Bacillati</taxon>
        <taxon>Bacillota</taxon>
        <taxon>Bacilli</taxon>
        <taxon>Bacillales</taxon>
        <taxon>Bacillaceae</taxon>
        <taxon>Priestia</taxon>
    </lineage>
</organism>
<evidence type="ECO:0000256" key="6">
    <source>
        <dbReference type="ARBA" id="ARBA00022807"/>
    </source>
</evidence>
<dbReference type="PROSITE" id="PS51782">
    <property type="entry name" value="LYSM"/>
    <property type="match status" value="2"/>
</dbReference>
<keyword evidence="11" id="KW-1185">Reference proteome</keyword>
<reference evidence="10 11" key="1">
    <citation type="submission" date="2021-01" db="EMBL/GenBank/DDBJ databases">
        <title>Genomic Encyclopedia of Type Strains, Phase IV (KMG-IV): sequencing the most valuable type-strain genomes for metagenomic binning, comparative biology and taxonomic classification.</title>
        <authorList>
            <person name="Goeker M."/>
        </authorList>
    </citation>
    <scope>NUCLEOTIDE SEQUENCE [LARGE SCALE GENOMIC DNA]</scope>
    <source>
        <strain evidence="10 11">DSM 104297</strain>
    </source>
</reference>
<dbReference type="PROSITE" id="PS51935">
    <property type="entry name" value="NLPC_P60"/>
    <property type="match status" value="1"/>
</dbReference>
<dbReference type="Pfam" id="PF01476">
    <property type="entry name" value="LysM"/>
    <property type="match status" value="2"/>
</dbReference>
<dbReference type="Proteomes" id="UP000809829">
    <property type="component" value="Unassembled WGS sequence"/>
</dbReference>
<dbReference type="SUPFAM" id="SSF54001">
    <property type="entry name" value="Cysteine proteinases"/>
    <property type="match status" value="1"/>
</dbReference>
<comment type="similarity">
    <text evidence="1">Belongs to the peptidase C40 family.</text>
</comment>
<dbReference type="GO" id="GO:0016787">
    <property type="term" value="F:hydrolase activity"/>
    <property type="evidence" value="ECO:0007669"/>
    <property type="project" value="UniProtKB-KW"/>
</dbReference>
<feature type="chain" id="PRO_5046936324" evidence="7">
    <location>
        <begin position="27"/>
        <end position="290"/>
    </location>
</feature>
<evidence type="ECO:0000256" key="2">
    <source>
        <dbReference type="ARBA" id="ARBA00022670"/>
    </source>
</evidence>
<sequence length="290" mass="31387">MRKKSLAFTFGALVGGTFLFQGSASASTETIEVKSGDSLWGLARTHQVPVSELRSYNKLTSDTIYVGQKLSLPSSTNQVVSKPVVTPPQPQQPTSITTYKVKNGDSLWGISKQFDLSVTEVKTLNNMNSDVIYVNQELVVKGQGVPPTQSISPSPPPVSSPVTTFPTSLNVNTLLDHAKAVVGVPYQWGGSTTKGFDCSGFIYYVLSKQLPNEKRVNTVSYWNKSQSVSSPQPGDFVFFSTYASGPSHMGIYIGNGSFIHAGSSTGVTITKLDNSYWKSRYLGAKRYATN</sequence>
<evidence type="ECO:0000256" key="7">
    <source>
        <dbReference type="SAM" id="SignalP"/>
    </source>
</evidence>
<comment type="caution">
    <text evidence="10">The sequence shown here is derived from an EMBL/GenBank/DDBJ whole genome shotgun (WGS) entry which is preliminary data.</text>
</comment>
<dbReference type="PANTHER" id="PTHR47360">
    <property type="entry name" value="MUREIN DD-ENDOPEPTIDASE MEPS/MUREIN LD-CARBOXYPEPTIDASE"/>
    <property type="match status" value="1"/>
</dbReference>
<dbReference type="PANTHER" id="PTHR47360:SF1">
    <property type="entry name" value="ENDOPEPTIDASE NLPC-RELATED"/>
    <property type="match status" value="1"/>
</dbReference>
<accession>A0ABS2QZW5</accession>
<dbReference type="RefSeq" id="WP_205188033.1">
    <property type="nucleotide sequence ID" value="NZ_JAFBFC010000005.1"/>
</dbReference>
<proteinExistence type="inferred from homology"/>
<dbReference type="InterPro" id="IPR018392">
    <property type="entry name" value="LysM"/>
</dbReference>
<dbReference type="SUPFAM" id="SSF54106">
    <property type="entry name" value="LysM domain"/>
    <property type="match status" value="2"/>
</dbReference>
<evidence type="ECO:0000259" key="8">
    <source>
        <dbReference type="PROSITE" id="PS51782"/>
    </source>
</evidence>
<dbReference type="InterPro" id="IPR038765">
    <property type="entry name" value="Papain-like_cys_pep_sf"/>
</dbReference>
<evidence type="ECO:0000313" key="11">
    <source>
        <dbReference type="Proteomes" id="UP000809829"/>
    </source>
</evidence>
<feature type="domain" description="LysM" evidence="8">
    <location>
        <begin position="29"/>
        <end position="72"/>
    </location>
</feature>
<keyword evidence="3 7" id="KW-0732">Signal</keyword>
<keyword evidence="5 10" id="KW-0378">Hydrolase</keyword>
<gene>
    <name evidence="10" type="ORF">JOC83_002864</name>
</gene>
<feature type="domain" description="NlpC/P60" evidence="9">
    <location>
        <begin position="168"/>
        <end position="288"/>
    </location>
</feature>
<protein>
    <submittedName>
        <fullName evidence="10">Cell wall-associated NlpC family hydrolase</fullName>
    </submittedName>
</protein>
<dbReference type="Gene3D" id="3.90.1720.10">
    <property type="entry name" value="endopeptidase domain like (from Nostoc punctiforme)"/>
    <property type="match status" value="1"/>
</dbReference>
<dbReference type="InterPro" id="IPR036779">
    <property type="entry name" value="LysM_dom_sf"/>
</dbReference>
<evidence type="ECO:0000256" key="3">
    <source>
        <dbReference type="ARBA" id="ARBA00022729"/>
    </source>
</evidence>
<keyword evidence="6" id="KW-0788">Thiol protease</keyword>
<dbReference type="Pfam" id="PF00877">
    <property type="entry name" value="NLPC_P60"/>
    <property type="match status" value="1"/>
</dbReference>
<dbReference type="InterPro" id="IPR052062">
    <property type="entry name" value="Murein_DD/LD_carboxypeptidase"/>
</dbReference>
<keyword evidence="4" id="KW-0677">Repeat</keyword>
<dbReference type="CDD" id="cd00118">
    <property type="entry name" value="LysM"/>
    <property type="match status" value="2"/>
</dbReference>
<dbReference type="EMBL" id="JAFBFC010000005">
    <property type="protein sequence ID" value="MBM7704014.1"/>
    <property type="molecule type" value="Genomic_DNA"/>
</dbReference>
<evidence type="ECO:0000256" key="1">
    <source>
        <dbReference type="ARBA" id="ARBA00007074"/>
    </source>
</evidence>
<feature type="domain" description="LysM" evidence="8">
    <location>
        <begin position="97"/>
        <end position="140"/>
    </location>
</feature>
<name>A0ABS2QZW5_9BACI</name>
<dbReference type="SMART" id="SM00257">
    <property type="entry name" value="LysM"/>
    <property type="match status" value="2"/>
</dbReference>
<evidence type="ECO:0000256" key="4">
    <source>
        <dbReference type="ARBA" id="ARBA00022737"/>
    </source>
</evidence>
<evidence type="ECO:0000259" key="9">
    <source>
        <dbReference type="PROSITE" id="PS51935"/>
    </source>
</evidence>